<dbReference type="InterPro" id="IPR020845">
    <property type="entry name" value="AMP-binding_CS"/>
</dbReference>
<evidence type="ECO:0000259" key="3">
    <source>
        <dbReference type="Pfam" id="PF00501"/>
    </source>
</evidence>
<dbReference type="PROSITE" id="PS00455">
    <property type="entry name" value="AMP_BINDING"/>
    <property type="match status" value="1"/>
</dbReference>
<dbReference type="InterPro" id="IPR051414">
    <property type="entry name" value="Adenylate-forming_Reductase"/>
</dbReference>
<evidence type="ECO:0000259" key="4">
    <source>
        <dbReference type="Pfam" id="PF07993"/>
    </source>
</evidence>
<proteinExistence type="predicted"/>
<dbReference type="VEuPathDB" id="FungiDB:P170DRAFT_409405"/>
<accession>A0A2I2GAA1</accession>
<feature type="domain" description="Thioester reductase (TE)" evidence="4">
    <location>
        <begin position="620"/>
        <end position="854"/>
    </location>
</feature>
<dbReference type="OrthoDB" id="429813at2759"/>
<organism evidence="5 6">
    <name type="scientific">Aspergillus steynii IBT 23096</name>
    <dbReference type="NCBI Taxonomy" id="1392250"/>
    <lineage>
        <taxon>Eukaryota</taxon>
        <taxon>Fungi</taxon>
        <taxon>Dikarya</taxon>
        <taxon>Ascomycota</taxon>
        <taxon>Pezizomycotina</taxon>
        <taxon>Eurotiomycetes</taxon>
        <taxon>Eurotiomycetidae</taxon>
        <taxon>Eurotiales</taxon>
        <taxon>Aspergillaceae</taxon>
        <taxon>Aspergillus</taxon>
        <taxon>Aspergillus subgen. Circumdati</taxon>
    </lineage>
</organism>
<evidence type="ECO:0000313" key="6">
    <source>
        <dbReference type="Proteomes" id="UP000234275"/>
    </source>
</evidence>
<keyword evidence="6" id="KW-1185">Reference proteome</keyword>
<dbReference type="GeneID" id="36554479"/>
<dbReference type="Gene3D" id="3.40.50.720">
    <property type="entry name" value="NAD(P)-binding Rossmann-like Domain"/>
    <property type="match status" value="1"/>
</dbReference>
<dbReference type="InterPro" id="IPR013120">
    <property type="entry name" value="FAR_NAD-bd"/>
</dbReference>
<dbReference type="EMBL" id="MSFO01000004">
    <property type="protein sequence ID" value="PLB49801.1"/>
    <property type="molecule type" value="Genomic_DNA"/>
</dbReference>
<dbReference type="InterPro" id="IPR000873">
    <property type="entry name" value="AMP-dep_synth/lig_dom"/>
</dbReference>
<dbReference type="AlphaFoldDB" id="A0A2I2GAA1"/>
<feature type="domain" description="AMP-dependent synthetase/ligase" evidence="3">
    <location>
        <begin position="25"/>
        <end position="349"/>
    </location>
</feature>
<protein>
    <submittedName>
        <fullName evidence="5">Acetyl-CoA synthetase-like protein</fullName>
    </submittedName>
</protein>
<dbReference type="InterPro" id="IPR042099">
    <property type="entry name" value="ANL_N_sf"/>
</dbReference>
<dbReference type="Gene3D" id="3.40.50.12780">
    <property type="entry name" value="N-terminal domain of ligase-like"/>
    <property type="match status" value="1"/>
</dbReference>
<dbReference type="Pfam" id="PF00501">
    <property type="entry name" value="AMP-binding"/>
    <property type="match status" value="1"/>
</dbReference>
<dbReference type="STRING" id="1392250.A0A2I2GAA1"/>
<keyword evidence="2" id="KW-0597">Phosphoprotein</keyword>
<evidence type="ECO:0000256" key="2">
    <source>
        <dbReference type="ARBA" id="ARBA00022553"/>
    </source>
</evidence>
<dbReference type="SUPFAM" id="SSF56801">
    <property type="entry name" value="Acetyl-CoA synthetase-like"/>
    <property type="match status" value="1"/>
</dbReference>
<evidence type="ECO:0000313" key="5">
    <source>
        <dbReference type="EMBL" id="PLB49801.1"/>
    </source>
</evidence>
<dbReference type="SUPFAM" id="SSF51735">
    <property type="entry name" value="NAD(P)-binding Rossmann-fold domains"/>
    <property type="match status" value="1"/>
</dbReference>
<dbReference type="InterPro" id="IPR036291">
    <property type="entry name" value="NAD(P)-bd_dom_sf"/>
</dbReference>
<dbReference type="Pfam" id="PF23562">
    <property type="entry name" value="AMP-binding_C_3"/>
    <property type="match status" value="1"/>
</dbReference>
<dbReference type="Proteomes" id="UP000234275">
    <property type="component" value="Unassembled WGS sequence"/>
</dbReference>
<comment type="caution">
    <text evidence="5">The sequence shown here is derived from an EMBL/GenBank/DDBJ whole genome shotgun (WGS) entry which is preliminary data.</text>
</comment>
<evidence type="ECO:0000256" key="1">
    <source>
        <dbReference type="ARBA" id="ARBA00022450"/>
    </source>
</evidence>
<dbReference type="PANTHER" id="PTHR43439">
    <property type="entry name" value="PHENYLACETATE-COENZYME A LIGASE"/>
    <property type="match status" value="1"/>
</dbReference>
<sequence>MLTKLCCEQEQDEIGHRLLLNYIDKWALINPEKIAFYQVILDSPQDKVVPLKYAHLRNLVDQLAWWIHGLSGNKCTYKERSIAYLAPSDLRHLLLALACNRIGSKALLLSSRNSAYINAHLIDECGCELLIFDATCSHVADQISAKSKITLHGMNDLVDLLKTKNARSKDFPYYETWASAYNKPALILQTSGSTGLSKRVPISHSAISTIDIQQSVSKQYTDGRKCHLEVLAEAKRPYQSFPLFHVAGFELTCLFLFTGRCVVLGPPRRPPGIEVYKKVVELARPDAAMLAPQTLNEIAEDPPLMSAVVPKLEWIMYGGGPITEKTGDAVSSRTRLMNGFGSTECGSMPLYPTDAPYWNCYHFHPLSGADLRPIPNSDGLYELFVVRDETSFPYQSIFHNFPDLHEFPVKDIFQRHPDNENYWVYQGRTDDILVLSTGEKINPLPVQDAVSAIPGVRSALVVGNKQPYPGLLIELGFDAIFPEAKELIMSRLDKTLADTNFQGSRDAHIQLKDVIWAGPEKPLARNAKGNLRRSAIEKDYEDEINRLYGNDDSLISELDPSSEQTLFSGLLEMAGQLVSIDDLDIDEDLFDSGLDSRGAQILVNAINRASPHEEKAHVLLTGSTGFVGSYVLDSLLRCPEVERIACLDRWTEYRAASSDTNTTNNPVDVQYLLGSLERENFNLDPSVLSTLLESITVIVHCQWPVNFNQPLSSFEPNIEGVENLIRFAHGASYNPPIVFLSSIATVKQWDKSIPVPEKPLSDPKHAQTWYGQSKLLASVLLEEAGKTLGTRSSICRLGQVAGPVGRVVKQRMWPRTDWFPSLLETSRAIGCVPDSLGSAGRVDWLPVDKLAEIIVQLVVLKHSIDANGMALTDFHHLVNAEPVSYQDILPVIVKRLGEEVRVVSLSEWVDRLEKSAATTENGSNPGLGLGLLSFFQGLKATQEEAPVVLDTQHTQDRLPLLGEIGAANGSWMEMWLDQWDFNSRN</sequence>
<dbReference type="RefSeq" id="XP_024705103.1">
    <property type="nucleotide sequence ID" value="XM_024846780.1"/>
</dbReference>
<keyword evidence="1" id="KW-0596">Phosphopantetheine</keyword>
<name>A0A2I2GAA1_9EURO</name>
<dbReference type="PANTHER" id="PTHR43439:SF2">
    <property type="entry name" value="ENZYME, PUTATIVE (JCVI)-RELATED"/>
    <property type="match status" value="1"/>
</dbReference>
<dbReference type="Pfam" id="PF07993">
    <property type="entry name" value="NAD_binding_4"/>
    <property type="match status" value="1"/>
</dbReference>
<gene>
    <name evidence="5" type="ORF">P170DRAFT_409405</name>
</gene>
<reference evidence="5 6" key="1">
    <citation type="submission" date="2016-12" db="EMBL/GenBank/DDBJ databases">
        <title>The genomes of Aspergillus section Nigri reveals drivers in fungal speciation.</title>
        <authorList>
            <consortium name="DOE Joint Genome Institute"/>
            <person name="Vesth T.C."/>
            <person name="Nybo J."/>
            <person name="Theobald S."/>
            <person name="Brandl J."/>
            <person name="Frisvad J.C."/>
            <person name="Nielsen K.F."/>
            <person name="Lyhne E.K."/>
            <person name="Kogle M.E."/>
            <person name="Kuo A."/>
            <person name="Riley R."/>
            <person name="Clum A."/>
            <person name="Nolan M."/>
            <person name="Lipzen A."/>
            <person name="Salamov A."/>
            <person name="Henrissat B."/>
            <person name="Wiebenga A."/>
            <person name="De Vries R.P."/>
            <person name="Grigoriev I.V."/>
            <person name="Mortensen U.H."/>
            <person name="Andersen M.R."/>
            <person name="Baker S.E."/>
        </authorList>
    </citation>
    <scope>NUCLEOTIDE SEQUENCE [LARGE SCALE GENOMIC DNA]</scope>
    <source>
        <strain evidence="5 6">IBT 23096</strain>
    </source>
</reference>